<accession>A0A1C4Z9H6</accession>
<dbReference type="Pfam" id="PF25991">
    <property type="entry name" value="KhtT_N"/>
    <property type="match status" value="1"/>
</dbReference>
<dbReference type="RefSeq" id="WP_088983734.1">
    <property type="nucleotide sequence ID" value="NZ_LT607413.1"/>
</dbReference>
<sequence>MDLESTPLPGIGLRHSFVTEEGRRIGVVVHHVGGRRDLVHDDGVDPDSACSLALTRAEAIALARLLGVLDVVEGAGAGCATGGHVRGA</sequence>
<reference evidence="3" key="1">
    <citation type="submission" date="2016-06" db="EMBL/GenBank/DDBJ databases">
        <authorList>
            <person name="Varghese N."/>
            <person name="Submissions Spin"/>
        </authorList>
    </citation>
    <scope>NUCLEOTIDE SEQUENCE [LARGE SCALE GENOMIC DNA]</scope>
    <source>
        <strain evidence="3">DSM 43816</strain>
    </source>
</reference>
<feature type="domain" description="Potassium/proton antiporter subunit KhtT-like N-terminal" evidence="1">
    <location>
        <begin position="1"/>
        <end position="67"/>
    </location>
</feature>
<dbReference type="InterPro" id="IPR058776">
    <property type="entry name" value="KhtT-like_N"/>
</dbReference>
<evidence type="ECO:0000259" key="1">
    <source>
        <dbReference type="Pfam" id="PF25991"/>
    </source>
</evidence>
<gene>
    <name evidence="2" type="ORF">GA0070618_4954</name>
</gene>
<dbReference type="OrthoDB" id="5242677at2"/>
<protein>
    <recommendedName>
        <fullName evidence="1">Potassium/proton antiporter subunit KhtT-like N-terminal domain-containing protein</fullName>
    </recommendedName>
</protein>
<evidence type="ECO:0000313" key="2">
    <source>
        <dbReference type="EMBL" id="SCF29642.1"/>
    </source>
</evidence>
<dbReference type="InParanoid" id="A0A1C4Z9H6"/>
<evidence type="ECO:0000313" key="3">
    <source>
        <dbReference type="Proteomes" id="UP000198253"/>
    </source>
</evidence>
<proteinExistence type="predicted"/>
<dbReference type="EMBL" id="LT607413">
    <property type="protein sequence ID" value="SCF29642.1"/>
    <property type="molecule type" value="Genomic_DNA"/>
</dbReference>
<dbReference type="Proteomes" id="UP000198253">
    <property type="component" value="Chromosome I"/>
</dbReference>
<dbReference type="AlphaFoldDB" id="A0A1C4Z9H6"/>
<name>A0A1C4Z9H6_MICEC</name>
<organism evidence="2 3">
    <name type="scientific">Micromonospora echinospora</name>
    <name type="common">Micromonospora purpurea</name>
    <dbReference type="NCBI Taxonomy" id="1877"/>
    <lineage>
        <taxon>Bacteria</taxon>
        <taxon>Bacillati</taxon>
        <taxon>Actinomycetota</taxon>
        <taxon>Actinomycetes</taxon>
        <taxon>Micromonosporales</taxon>
        <taxon>Micromonosporaceae</taxon>
        <taxon>Micromonospora</taxon>
    </lineage>
</organism>
<keyword evidence="3" id="KW-1185">Reference proteome</keyword>